<dbReference type="Proteomes" id="UP000252631">
    <property type="component" value="Unassembled WGS sequence"/>
</dbReference>
<evidence type="ECO:0000313" key="10">
    <source>
        <dbReference type="Proteomes" id="UP000252631"/>
    </source>
</evidence>
<accession>A0A336JQ05</accession>
<dbReference type="PANTHER" id="PTHR32179:SF4">
    <property type="entry name" value="PYROPHOSPHORYLASE MODD-RELATED"/>
    <property type="match status" value="1"/>
</dbReference>
<reference evidence="9 10" key="1">
    <citation type="submission" date="2017-08" db="EMBL/GenBank/DDBJ databases">
        <authorList>
            <person name="de Groot N.N."/>
        </authorList>
    </citation>
    <scope>NUCLEOTIDE SEQUENCE [LARGE SCALE GENOMIC DNA]</scope>
    <source>
        <strain evidence="9 10">JA575</strain>
    </source>
</reference>
<dbReference type="RefSeq" id="WP_114358709.1">
    <property type="nucleotide sequence ID" value="NZ_QRDT01000013.1"/>
</dbReference>
<evidence type="ECO:0000256" key="1">
    <source>
        <dbReference type="ARBA" id="ARBA00009400"/>
    </source>
</evidence>
<dbReference type="NCBIfam" id="TIGR01334">
    <property type="entry name" value="modD"/>
    <property type="match status" value="1"/>
</dbReference>
<evidence type="ECO:0000313" key="9">
    <source>
        <dbReference type="EMBL" id="SSW91690.1"/>
    </source>
</evidence>
<dbReference type="FunFam" id="3.20.20.70:FF:000030">
    <property type="entry name" value="Nicotinate-nucleotide pyrophosphorylase, carboxylating"/>
    <property type="match status" value="1"/>
</dbReference>
<dbReference type="GO" id="GO:0004514">
    <property type="term" value="F:nicotinate-nucleotide diphosphorylase (carboxylating) activity"/>
    <property type="evidence" value="ECO:0007669"/>
    <property type="project" value="InterPro"/>
</dbReference>
<dbReference type="CDD" id="cd01573">
    <property type="entry name" value="modD_like"/>
    <property type="match status" value="1"/>
</dbReference>
<dbReference type="Gene3D" id="3.20.20.70">
    <property type="entry name" value="Aldolase class I"/>
    <property type="match status" value="1"/>
</dbReference>
<organism evidence="9 10">
    <name type="scientific">Rhodopseudomonas pentothenatexigens</name>
    <dbReference type="NCBI Taxonomy" id="999699"/>
    <lineage>
        <taxon>Bacteria</taxon>
        <taxon>Pseudomonadati</taxon>
        <taxon>Pseudomonadota</taxon>
        <taxon>Alphaproteobacteria</taxon>
        <taxon>Hyphomicrobiales</taxon>
        <taxon>Nitrobacteraceae</taxon>
        <taxon>Rhodopseudomonas</taxon>
    </lineage>
</organism>
<dbReference type="Gene3D" id="3.90.1170.20">
    <property type="entry name" value="Quinolinate phosphoribosyl transferase, N-terminal domain"/>
    <property type="match status" value="1"/>
</dbReference>
<evidence type="ECO:0000256" key="4">
    <source>
        <dbReference type="ARBA" id="ARBA00022679"/>
    </source>
</evidence>
<evidence type="ECO:0000313" key="11">
    <source>
        <dbReference type="Proteomes" id="UP000256343"/>
    </source>
</evidence>
<dbReference type="EMBL" id="QRDT01000013">
    <property type="protein sequence ID" value="RED32018.1"/>
    <property type="molecule type" value="Genomic_DNA"/>
</dbReference>
<evidence type="ECO:0000313" key="8">
    <source>
        <dbReference type="EMBL" id="RED32018.1"/>
    </source>
</evidence>
<dbReference type="GO" id="GO:0009435">
    <property type="term" value="P:NAD+ biosynthetic process"/>
    <property type="evidence" value="ECO:0007669"/>
    <property type="project" value="InterPro"/>
</dbReference>
<dbReference type="SUPFAM" id="SSF51690">
    <property type="entry name" value="Nicotinate/Quinolinate PRTase C-terminal domain-like"/>
    <property type="match status" value="1"/>
</dbReference>
<dbReference type="EMBL" id="UFQQ01000013">
    <property type="protein sequence ID" value="SSW91690.1"/>
    <property type="molecule type" value="Genomic_DNA"/>
</dbReference>
<evidence type="ECO:0000259" key="6">
    <source>
        <dbReference type="Pfam" id="PF01729"/>
    </source>
</evidence>
<dbReference type="Pfam" id="PF02749">
    <property type="entry name" value="QRPTase_N"/>
    <property type="match status" value="1"/>
</dbReference>
<dbReference type="InterPro" id="IPR022412">
    <property type="entry name" value="Quinolinate_PRibosylTrfase_N"/>
</dbReference>
<feature type="domain" description="Quinolinate phosphoribosyl transferase C-terminal" evidence="6">
    <location>
        <begin position="106"/>
        <end position="274"/>
    </location>
</feature>
<keyword evidence="11" id="KW-1185">Reference proteome</keyword>
<dbReference type="AlphaFoldDB" id="A0A336JQ05"/>
<dbReference type="GO" id="GO:0005737">
    <property type="term" value="C:cytoplasm"/>
    <property type="evidence" value="ECO:0007669"/>
    <property type="project" value="TreeGrafter"/>
</dbReference>
<name>A0A336JQ05_9BRAD</name>
<dbReference type="InterPro" id="IPR006242">
    <property type="entry name" value="ModD"/>
</dbReference>
<dbReference type="InterPro" id="IPR037128">
    <property type="entry name" value="Quinolinate_PRibosylTase_N_sf"/>
</dbReference>
<dbReference type="OrthoDB" id="8216773at2"/>
<dbReference type="InterPro" id="IPR013785">
    <property type="entry name" value="Aldolase_TIM"/>
</dbReference>
<dbReference type="InterPro" id="IPR036068">
    <property type="entry name" value="Nicotinate_pribotase-like_C"/>
</dbReference>
<dbReference type="GO" id="GO:0034213">
    <property type="term" value="P:quinolinate catabolic process"/>
    <property type="evidence" value="ECO:0007669"/>
    <property type="project" value="TreeGrafter"/>
</dbReference>
<dbReference type="SUPFAM" id="SSF54675">
    <property type="entry name" value="Nicotinate/Quinolinate PRTase N-terminal domain-like"/>
    <property type="match status" value="1"/>
</dbReference>
<dbReference type="Proteomes" id="UP000256343">
    <property type="component" value="Unassembled WGS sequence"/>
</dbReference>
<keyword evidence="3 5" id="KW-0328">Glycosyltransferase</keyword>
<sequence length="280" mass="28563">MPAATLAELERLLDDDVPCGDLTTEALGIGAAPGVMQFAARDPMVLALAEDAAAIIRLCGCEVELAASSGSRLAAGAPILTAHGSASGLLRSWKVAQTLIEIWSGVATAARDIVDAARAVSPTIAVACTRKNSPGTKRFAVAAVKAGGATMHRLGLSETVLVFGEHRGFLDEPLAGTVARLRATLPEKKLITEVSSVDAALAATEAGFDVLQLEKFAPADVATLVQQLAARPARPVIAVAGGVNAGNAAAYAEAGAQVLVTSAPYTAKPRDVQVRITPAK</sequence>
<protein>
    <recommendedName>
        <fullName evidence="2">Putative pyrophosphorylase ModD</fullName>
    </recommendedName>
</protein>
<dbReference type="PANTHER" id="PTHR32179">
    <property type="entry name" value="NICOTINATE-NUCLEOTIDE PYROPHOSPHORYLASE [CARBOXYLATING]"/>
    <property type="match status" value="1"/>
</dbReference>
<reference evidence="8 11" key="2">
    <citation type="submission" date="2018-07" db="EMBL/GenBank/DDBJ databases">
        <title>Genomic Encyclopedia of Archaeal and Bacterial Type Strains, Phase II (KMG-II): from individual species to whole genera.</title>
        <authorList>
            <person name="Goeker M."/>
        </authorList>
    </citation>
    <scope>NUCLEOTIDE SEQUENCE [LARGE SCALE GENOMIC DNA]</scope>
    <source>
        <strain evidence="8 11">JA575</strain>
    </source>
</reference>
<proteinExistence type="inferred from homology"/>
<evidence type="ECO:0000256" key="5">
    <source>
        <dbReference type="PIRNR" id="PIRNR006250"/>
    </source>
</evidence>
<dbReference type="Pfam" id="PF01729">
    <property type="entry name" value="QRPTase_C"/>
    <property type="match status" value="1"/>
</dbReference>
<feature type="domain" description="Quinolinate phosphoribosyl transferase N-terminal" evidence="7">
    <location>
        <begin position="21"/>
        <end position="102"/>
    </location>
</feature>
<evidence type="ECO:0000259" key="7">
    <source>
        <dbReference type="Pfam" id="PF02749"/>
    </source>
</evidence>
<dbReference type="InterPro" id="IPR002638">
    <property type="entry name" value="Quinolinate_PRibosylTrfase_C"/>
</dbReference>
<dbReference type="PIRSF" id="PIRSF006250">
    <property type="entry name" value="NadC_ModD"/>
    <property type="match status" value="1"/>
</dbReference>
<gene>
    <name evidence="8" type="ORF">BJ125_113112</name>
    <name evidence="9" type="ORF">SAMN05892882_113112</name>
</gene>
<evidence type="ECO:0000256" key="2">
    <source>
        <dbReference type="ARBA" id="ARBA00019205"/>
    </source>
</evidence>
<comment type="similarity">
    <text evidence="1 5">Belongs to the NadC/ModD family.</text>
</comment>
<evidence type="ECO:0000256" key="3">
    <source>
        <dbReference type="ARBA" id="ARBA00022676"/>
    </source>
</evidence>
<keyword evidence="4 5" id="KW-0808">Transferase</keyword>
<dbReference type="InterPro" id="IPR027277">
    <property type="entry name" value="NadC/ModD"/>
</dbReference>